<name>A0A3A8EFB7_9GAMM</name>
<dbReference type="InterPro" id="IPR045445">
    <property type="entry name" value="DUF6502"/>
</dbReference>
<evidence type="ECO:0000313" key="1">
    <source>
        <dbReference type="EMBL" id="RKG32788.1"/>
    </source>
</evidence>
<comment type="caution">
    <text evidence="1">The sequence shown here is derived from an EMBL/GenBank/DDBJ whole genome shotgun (WGS) entry which is preliminary data.</text>
</comment>
<dbReference type="AlphaFoldDB" id="A0A3A8EFB7"/>
<reference evidence="1 2" key="1">
    <citation type="submission" date="2018-09" db="EMBL/GenBank/DDBJ databases">
        <title>The draft genome of Acinetobacter spp. strains.</title>
        <authorList>
            <person name="Qin J."/>
            <person name="Feng Y."/>
            <person name="Zong Z."/>
        </authorList>
    </citation>
    <scope>NUCLEOTIDE SEQUENCE [LARGE SCALE GENOMIC DNA]</scope>
    <source>
        <strain evidence="1 2">WCHAc060012</strain>
    </source>
</reference>
<gene>
    <name evidence="1" type="ORF">D7V32_04795</name>
</gene>
<dbReference type="Proteomes" id="UP000282388">
    <property type="component" value="Unassembled WGS sequence"/>
</dbReference>
<evidence type="ECO:0000313" key="2">
    <source>
        <dbReference type="Proteomes" id="UP000282388"/>
    </source>
</evidence>
<keyword evidence="2" id="KW-1185">Reference proteome</keyword>
<proteinExistence type="predicted"/>
<accession>A0A3A8EFB7</accession>
<dbReference type="EMBL" id="RAXV01000007">
    <property type="protein sequence ID" value="RKG32788.1"/>
    <property type="molecule type" value="Genomic_DNA"/>
</dbReference>
<sequence>MNKLPLNDAQFNLQQVLLLMNYLTEWLIRSGVGYTEFTAALKPIFYEQALQELQRIEQKPTISAISLLSGLHRKDVTAYKQTVEEGKALTEAAISEPISVPSRVIGLWLAEGWKESLAFYSETENSFEHLVKRVSTERHPRSVLNELIRLGVVTEDEENVVLQKGPFIPDPSLLEARKILTNNLTAHLAAGLHNLFQNNGATYLEQAICADELTEKSINILHDESLKLWQEYSLRLLKLASERCALDEGKPEATQTFRFGVYQHDGE</sequence>
<dbReference type="Pfam" id="PF20112">
    <property type="entry name" value="DUF6502"/>
    <property type="match status" value="1"/>
</dbReference>
<organism evidence="1 2">
    <name type="scientific">Acinetobacter tianfuensis</name>
    <dbReference type="NCBI Taxonomy" id="2419603"/>
    <lineage>
        <taxon>Bacteria</taxon>
        <taxon>Pseudomonadati</taxon>
        <taxon>Pseudomonadota</taxon>
        <taxon>Gammaproteobacteria</taxon>
        <taxon>Moraxellales</taxon>
        <taxon>Moraxellaceae</taxon>
        <taxon>Acinetobacter</taxon>
    </lineage>
</organism>
<protein>
    <submittedName>
        <fullName evidence="1">Uncharacterized protein</fullName>
    </submittedName>
</protein>
<dbReference type="OrthoDB" id="6356376at2"/>
<dbReference type="RefSeq" id="WP_120401771.1">
    <property type="nucleotide sequence ID" value="NZ_RAXV01000007.1"/>
</dbReference>